<dbReference type="EMBL" id="MH282863">
    <property type="protein sequence ID" value="AWT58084.1"/>
    <property type="molecule type" value="Genomic_DNA"/>
</dbReference>
<feature type="compositionally biased region" description="Low complexity" evidence="1">
    <location>
        <begin position="766"/>
        <end position="777"/>
    </location>
</feature>
<accession>A0A2U9Q1W6</accession>
<evidence type="ECO:0000313" key="3">
    <source>
        <dbReference type="Proteomes" id="UP001223588"/>
    </source>
</evidence>
<feature type="compositionally biased region" description="Polar residues" evidence="1">
    <location>
        <begin position="1435"/>
        <end position="1475"/>
    </location>
</feature>
<evidence type="ECO:0000313" key="2">
    <source>
        <dbReference type="EMBL" id="AWT58084.1"/>
    </source>
</evidence>
<dbReference type="Proteomes" id="UP001223588">
    <property type="component" value="Segment"/>
</dbReference>
<sequence length="1475" mass="171274">MDMMNMCAPEIPIYYGFRARRKRTARSLSKTVAKILRWFDSVAPILFGFHLPPTPYDDVRKDQYYAKRKVLLSNWNIFCSSAPILDNFSRPWPTRVYKFLKHYKPKFIENVWPNQVTIRPGPSFLDFQLYQKTLYYCKVFPHDNIWTLLCKATWVDPQNPEWTEGAYRTFIFDSNLKNPKTGRMHLGTKYRCFAFHCSYKLPQSIGVGPCIRKKKIRVYPPNYVPPFCYTDEPPYQHKEILEYLPREFVLWFDMRFVNRICCGTYNKLCWICMKLMAPFASIISTVIHELFVVRALTAFYDGGTGVYIVCWDHNFWSKSKSERKQMVKLVRTILLSTAEKRMIPVIYRGLVSRVSEMFERLLIKVYSTFLIGAEIGQSNTVLPGRVMNFLKHTGLKASVLYYLKKMVETPIRCDVFTLEVLEILKYLDKLRLKPSFSYRDSCLKSLFKLNVFGLDELPLKDMIWPCPFSINPFTNNLIVPLRLEYPVSCTLEMQPMPVLFTDMEFLCLFYTEDTNYFPSMFSYKLTYLNMSKMVEQLVTIVSFQKKNLIMDCNIYHLIFHYTKYDRYLCAMRCRQLLENEFIELQYNPYKETHFASIFKQKNIYNLPYDLLPREAQFRNIVMKFLMQILSTDLPEPLRLSHRYLRALMLSSAYCILVNSWYTAFPDDPPKLLIKHCVPNEQMLSRSCTFSLFRPLAIFPLSNMEQVNIANQTRQTWPYSRESWRSIDRITNIGYSPHELQLHLRAKNYECRARQAPLGMSSGNEQSTTSSDTSEYYSTDSEKYVRRNSIDHFQSFASATSGPHVFTCIYNDCGERNKGTISMFLRAGTVETTYTHRFGQLDTFLPAPENYFTTYRWKKNYLRAERPKIVGAEKREADAMRQNFLQETVTMPNIQLYPPAAFYRFKEDPGYLGDIECLPEFHGHSRRKRKLVSRGLRSKASTRLSRLAQRGHYSWRQSLLDPDKIQDLYWPDDSQSNSSEGNLFPGCFWPDIYHERSRNFTGRCKNVQLLRCLETDFPATMEEFKSRILRNDDTDSSGSIWASASLHTNKTYVERIEETDNQLKLLKHFQRETAQDQASTIPSFLDYCYESRGLEAGFTSQHNREHYNALYKQFGEDGRVLYPSSDDENSGSGTAKKARYGKGQLTYTAYFRKTPFPNPQENFPKSLHAPFETLQFTPDVRHPRAIPLIQMHDHFPYTRQRYQFLQIAEATSIAQQAVEATHHQNIYQLMQDTEERPLPPFRPVEGGMEDDYHNLSESELLIPTTPITWYDSAEILAFLSSDTADYLVFLTELLDAGTSMNLIYSGGPFIFPDSDSQLAGLIRAVLSAQALQDTGRTETLQDLWRAFTDYQERMRDSQALYPRPPNQPLPPNPNGRISLQAFENITQEPQLEILTEDEENSSTDNDDLAQPLSSSDTGGDSTAIDDAEESSSASEQEGNNVHSMRSPSLALQVSGNAHPSTSAEGDSSITESRISV</sequence>
<feature type="compositionally biased region" description="Acidic residues" evidence="1">
    <location>
        <begin position="1396"/>
        <end position="1406"/>
    </location>
</feature>
<organism evidence="2 3">
    <name type="scientific">Arowana adomavirus</name>
    <dbReference type="NCBI Taxonomy" id="2219223"/>
    <lineage>
        <taxon>Viruses</taxon>
        <taxon>Adomaviruses</taxon>
    </lineage>
</organism>
<feature type="region of interest" description="Disordered" evidence="1">
    <location>
        <begin position="1396"/>
        <end position="1475"/>
    </location>
</feature>
<reference evidence="2" key="1">
    <citation type="submission" date="2018-04" db="EMBL/GenBank/DDBJ databases">
        <title>Adomaviruses: an emerging virus family provides insights into DNA virus evolution.</title>
        <authorList>
            <person name="Welch N.L."/>
            <person name="Yutin N."/>
            <person name="Dill J.A."/>
            <person name="Camus A.C."/>
            <person name="Pang Y.-Y.S."/>
            <person name="Schiller J.T."/>
            <person name="Pipas J.M."/>
            <person name="An P."/>
            <person name="Delwart E."/>
            <person name="Koda S."/>
            <person name="Subramaniam K."/>
            <person name="Waltzek T.B."/>
            <person name="Bian C."/>
            <person name="Shi Q."/>
            <person name="Ruan Z."/>
            <person name="Koonin E.V."/>
            <person name="Buck C.B."/>
            <person name="Ng T.F.F."/>
        </authorList>
    </citation>
    <scope>NUCLEOTIDE SEQUENCE</scope>
</reference>
<proteinExistence type="predicted"/>
<name>A0A2U9Q1W6_9VIRU</name>
<dbReference type="Gene3D" id="3.90.920.10">
    <property type="entry name" value="DNA primase, PRIM domain"/>
    <property type="match status" value="1"/>
</dbReference>
<dbReference type="SUPFAM" id="SSF56747">
    <property type="entry name" value="Prim-pol domain"/>
    <property type="match status" value="1"/>
</dbReference>
<protein>
    <submittedName>
        <fullName evidence="2">EO2-4</fullName>
    </submittedName>
</protein>
<evidence type="ECO:0000256" key="1">
    <source>
        <dbReference type="SAM" id="MobiDB-lite"/>
    </source>
</evidence>
<feature type="region of interest" description="Disordered" evidence="1">
    <location>
        <begin position="756"/>
        <end position="777"/>
    </location>
</feature>